<organism evidence="9 10">
    <name type="scientific">Laodelphax striatellus</name>
    <name type="common">Small brown planthopper</name>
    <name type="synonym">Delphax striatella</name>
    <dbReference type="NCBI Taxonomy" id="195883"/>
    <lineage>
        <taxon>Eukaryota</taxon>
        <taxon>Metazoa</taxon>
        <taxon>Ecdysozoa</taxon>
        <taxon>Arthropoda</taxon>
        <taxon>Hexapoda</taxon>
        <taxon>Insecta</taxon>
        <taxon>Pterygota</taxon>
        <taxon>Neoptera</taxon>
        <taxon>Paraneoptera</taxon>
        <taxon>Hemiptera</taxon>
        <taxon>Auchenorrhyncha</taxon>
        <taxon>Fulgoroidea</taxon>
        <taxon>Delphacidae</taxon>
        <taxon>Criomorphinae</taxon>
        <taxon>Laodelphax</taxon>
    </lineage>
</organism>
<keyword evidence="4" id="KW-0378">Hydrolase</keyword>
<dbReference type="CDD" id="cd09141">
    <property type="entry name" value="PLDc_vPLD1_2_yPLD_like_2"/>
    <property type="match status" value="1"/>
</dbReference>
<dbReference type="PANTHER" id="PTHR18896">
    <property type="entry name" value="PHOSPHOLIPASE D"/>
    <property type="match status" value="1"/>
</dbReference>
<keyword evidence="3" id="KW-0677">Repeat</keyword>
<comment type="catalytic activity">
    <reaction evidence="1">
        <text>a 1,2-diacyl-sn-glycero-3-phosphocholine + H2O = a 1,2-diacyl-sn-glycero-3-phosphate + choline + H(+)</text>
        <dbReference type="Rhea" id="RHEA:14445"/>
        <dbReference type="ChEBI" id="CHEBI:15354"/>
        <dbReference type="ChEBI" id="CHEBI:15377"/>
        <dbReference type="ChEBI" id="CHEBI:15378"/>
        <dbReference type="ChEBI" id="CHEBI:57643"/>
        <dbReference type="ChEBI" id="CHEBI:58608"/>
        <dbReference type="EC" id="3.1.4.4"/>
    </reaction>
</comment>
<dbReference type="Pfam" id="PF00614">
    <property type="entry name" value="PLDc"/>
    <property type="match status" value="1"/>
</dbReference>
<dbReference type="EC" id="3.1.4.4" evidence="2"/>
<dbReference type="InParanoid" id="A0A482X8T1"/>
<dbReference type="Proteomes" id="UP000291343">
    <property type="component" value="Unassembled WGS sequence"/>
</dbReference>
<reference evidence="9 10" key="1">
    <citation type="journal article" date="2017" name="Gigascience">
        <title>Genome sequence of the small brown planthopper, Laodelphax striatellus.</title>
        <authorList>
            <person name="Zhu J."/>
            <person name="Jiang F."/>
            <person name="Wang X."/>
            <person name="Yang P."/>
            <person name="Bao Y."/>
            <person name="Zhao W."/>
            <person name="Wang W."/>
            <person name="Lu H."/>
            <person name="Wang Q."/>
            <person name="Cui N."/>
            <person name="Li J."/>
            <person name="Chen X."/>
            <person name="Luo L."/>
            <person name="Yu J."/>
            <person name="Kang L."/>
            <person name="Cui F."/>
        </authorList>
    </citation>
    <scope>NUCLEOTIDE SEQUENCE [LARGE SCALE GENOMIC DNA]</scope>
    <source>
        <strain evidence="9">Lst14</strain>
    </source>
</reference>
<keyword evidence="6" id="KW-0443">Lipid metabolism</keyword>
<dbReference type="STRING" id="195883.A0A482X8T1"/>
<evidence type="ECO:0000256" key="7">
    <source>
        <dbReference type="SAM" id="MobiDB-lite"/>
    </source>
</evidence>
<dbReference type="Gene3D" id="3.30.870.10">
    <property type="entry name" value="Endonuclease Chain A"/>
    <property type="match status" value="3"/>
</dbReference>
<dbReference type="PANTHER" id="PTHR18896:SF76">
    <property type="entry name" value="PHOSPHOLIPASE"/>
    <property type="match status" value="1"/>
</dbReference>
<feature type="domain" description="PLD phosphodiesterase" evidence="8">
    <location>
        <begin position="579"/>
        <end position="606"/>
    </location>
</feature>
<evidence type="ECO:0000256" key="2">
    <source>
        <dbReference type="ARBA" id="ARBA00012027"/>
    </source>
</evidence>
<dbReference type="InterPro" id="IPR015679">
    <property type="entry name" value="PLipase_D_fam"/>
</dbReference>
<dbReference type="InterPro" id="IPR001736">
    <property type="entry name" value="PLipase_D/transphosphatidylase"/>
</dbReference>
<sequence>MSAVADAMEAARDEIFIADWWLSPEIHMKRPALHGDYWRLDHIIRRKAEAGVKIFLLLYKEVEIALGINSFYSKQTIGKCHPENVKVNNFPIFIIRVCFLWAHHEKLVVVDRVWLLSGALTSLRPDGRSSPRLTDLGSIKHRDSVAVIEGVATSPAEQSSIVSLVKMTNSLSVGVVKLSNQSDPDKIENDVKNAADVDIKGEVNGNITSEPGPENYKGNTPEMQRKTILSKVKENVRNRGREWKTFLFTSDEDDDDDDDKADDDKEKTLDDKRSDVITDDGTDCGSRITQQTTDIGDGLVEEGGRGMEGTDAALKGLEGLSGSAKLWYGKDYTNFIVKDFDNLDLPFQDLVDRSQTPRMPWHDVGAMVVGAPARDVARHFIERWNAIKLEKAKTNPCYPYLLPKSYQNLVTDFEFITTRTYQVSCQVVRSISQWSGGFLDGDTWEASIHEAYVDVIGRARHFVYIENQFFITALSAAASQVRNQVADALYKRILRAHRERKTFRVYVVIPLLPGFEGEVGTPTGTALHAITHWNYASISRGKDSLISRLKAAGVSQPDDYISFHGLRTHSVLNGKLVTELIYVHSKLLIADDRVAIIGSANINDRSLLGKRDSEIAVVIQVFQCIPSDKVTCFAALQHLQYETPLSQADPDTAVQLLQNVKGHLVMLPLEFLCNEVLTPNPNTVTGMMPTSLWT</sequence>
<dbReference type="PROSITE" id="PS50035">
    <property type="entry name" value="PLD"/>
    <property type="match status" value="1"/>
</dbReference>
<dbReference type="FunFam" id="3.30.870.10:FF:000011">
    <property type="entry name" value="Phospholipase"/>
    <property type="match status" value="1"/>
</dbReference>
<comment type="caution">
    <text evidence="9">The sequence shown here is derived from an EMBL/GenBank/DDBJ whole genome shotgun (WGS) entry which is preliminary data.</text>
</comment>
<evidence type="ECO:0000256" key="4">
    <source>
        <dbReference type="ARBA" id="ARBA00022801"/>
    </source>
</evidence>
<dbReference type="EMBL" id="QKKF02016468">
    <property type="protein sequence ID" value="RZF41721.1"/>
    <property type="molecule type" value="Genomic_DNA"/>
</dbReference>
<evidence type="ECO:0000256" key="3">
    <source>
        <dbReference type="ARBA" id="ARBA00022737"/>
    </source>
</evidence>
<dbReference type="SMR" id="A0A482X8T1"/>
<gene>
    <name evidence="9" type="ORF">LSTR_LSTR008596</name>
</gene>
<dbReference type="OrthoDB" id="14911at2759"/>
<dbReference type="GO" id="GO:0060627">
    <property type="term" value="P:regulation of vesicle-mediated transport"/>
    <property type="evidence" value="ECO:0007669"/>
    <property type="project" value="TreeGrafter"/>
</dbReference>
<dbReference type="InterPro" id="IPR016555">
    <property type="entry name" value="PLipase_D_euk"/>
</dbReference>
<evidence type="ECO:0000256" key="6">
    <source>
        <dbReference type="ARBA" id="ARBA00023098"/>
    </source>
</evidence>
<evidence type="ECO:0000259" key="8">
    <source>
        <dbReference type="PROSITE" id="PS50035"/>
    </source>
</evidence>
<evidence type="ECO:0000313" key="10">
    <source>
        <dbReference type="Proteomes" id="UP000291343"/>
    </source>
</evidence>
<keyword evidence="10" id="KW-1185">Reference proteome</keyword>
<evidence type="ECO:0000256" key="5">
    <source>
        <dbReference type="ARBA" id="ARBA00022963"/>
    </source>
</evidence>
<evidence type="ECO:0000313" key="9">
    <source>
        <dbReference type="EMBL" id="RZF41721.1"/>
    </source>
</evidence>
<dbReference type="AlphaFoldDB" id="A0A482X8T1"/>
<dbReference type="GO" id="GO:0004630">
    <property type="term" value="F:phospholipase D activity"/>
    <property type="evidence" value="ECO:0007669"/>
    <property type="project" value="UniProtKB-EC"/>
</dbReference>
<accession>A0A482X8T1</accession>
<dbReference type="FunCoup" id="A0A482X8T1">
    <property type="interactions" value="1018"/>
</dbReference>
<protein>
    <recommendedName>
        <fullName evidence="2">phospholipase D</fullName>
        <ecNumber evidence="2">3.1.4.4</ecNumber>
    </recommendedName>
</protein>
<feature type="compositionally biased region" description="Basic and acidic residues" evidence="7">
    <location>
        <begin position="262"/>
        <end position="274"/>
    </location>
</feature>
<dbReference type="SUPFAM" id="SSF56024">
    <property type="entry name" value="Phospholipase D/nuclease"/>
    <property type="match status" value="3"/>
</dbReference>
<name>A0A482X8T1_LAOST</name>
<feature type="region of interest" description="Disordered" evidence="7">
    <location>
        <begin position="249"/>
        <end position="274"/>
    </location>
</feature>
<feature type="compositionally biased region" description="Acidic residues" evidence="7">
    <location>
        <begin position="250"/>
        <end position="261"/>
    </location>
</feature>
<dbReference type="SMART" id="SM00155">
    <property type="entry name" value="PLDc"/>
    <property type="match status" value="2"/>
</dbReference>
<dbReference type="PIRSF" id="PIRSF009376">
    <property type="entry name" value="Phospholipase_D_euk"/>
    <property type="match status" value="1"/>
</dbReference>
<dbReference type="GO" id="GO:0009395">
    <property type="term" value="P:phospholipid catabolic process"/>
    <property type="evidence" value="ECO:0007669"/>
    <property type="project" value="TreeGrafter"/>
</dbReference>
<dbReference type="GO" id="GO:0035556">
    <property type="term" value="P:intracellular signal transduction"/>
    <property type="evidence" value="ECO:0007669"/>
    <property type="project" value="InterPro"/>
</dbReference>
<dbReference type="GO" id="GO:0006654">
    <property type="term" value="P:phosphatidic acid biosynthetic process"/>
    <property type="evidence" value="ECO:0007669"/>
    <property type="project" value="InterPro"/>
</dbReference>
<evidence type="ECO:0000256" key="1">
    <source>
        <dbReference type="ARBA" id="ARBA00000798"/>
    </source>
</evidence>
<keyword evidence="5" id="KW-0442">Lipid degradation</keyword>
<proteinExistence type="predicted"/>